<dbReference type="AlphaFoldDB" id="A0A7S9L3S3"/>
<keyword evidence="3" id="KW-1185">Reference proteome</keyword>
<dbReference type="KEGG" id="pex:IZT61_21860"/>
<dbReference type="Proteomes" id="UP000594759">
    <property type="component" value="Chromosome"/>
</dbReference>
<dbReference type="Pfam" id="PF00239">
    <property type="entry name" value="Resolvase"/>
    <property type="match status" value="1"/>
</dbReference>
<reference evidence="2 3" key="1">
    <citation type="submission" date="2020-11" db="EMBL/GenBank/DDBJ databases">
        <title>Pedobacter endophytica, an endophytic bacteria isolated form Carex pumila.</title>
        <authorList>
            <person name="Peng Y."/>
            <person name="Jiang L."/>
            <person name="Lee J."/>
        </authorList>
    </citation>
    <scope>NUCLEOTIDE SEQUENCE [LARGE SCALE GENOMIC DNA]</scope>
    <source>
        <strain evidence="2 3">JBR3-12</strain>
    </source>
</reference>
<dbReference type="PROSITE" id="PS51736">
    <property type="entry name" value="RECOMBINASES_3"/>
    <property type="match status" value="1"/>
</dbReference>
<evidence type="ECO:0000313" key="2">
    <source>
        <dbReference type="EMBL" id="QPH41954.1"/>
    </source>
</evidence>
<accession>A0A7S9L3S3</accession>
<dbReference type="SUPFAM" id="SSF53041">
    <property type="entry name" value="Resolvase-like"/>
    <property type="match status" value="1"/>
</dbReference>
<evidence type="ECO:0000313" key="3">
    <source>
        <dbReference type="Proteomes" id="UP000594759"/>
    </source>
</evidence>
<dbReference type="EMBL" id="CP064939">
    <property type="protein sequence ID" value="QPH41954.1"/>
    <property type="molecule type" value="Genomic_DNA"/>
</dbReference>
<name>A0A7S9L3S3_9SPHI</name>
<gene>
    <name evidence="2" type="ORF">IZT61_21860</name>
</gene>
<dbReference type="InterPro" id="IPR036162">
    <property type="entry name" value="Resolvase-like_N_sf"/>
</dbReference>
<proteinExistence type="predicted"/>
<dbReference type="GO" id="GO:0003677">
    <property type="term" value="F:DNA binding"/>
    <property type="evidence" value="ECO:0007669"/>
    <property type="project" value="InterPro"/>
</dbReference>
<sequence>MLNVVASFAEYEGELIRERTNAGLQSARARGRTVGRPKGFTKDIISKLLVMPSVYKAGDQTPN</sequence>
<organism evidence="2 3">
    <name type="scientific">Pedobacter endophyticus</name>
    <dbReference type="NCBI Taxonomy" id="2789740"/>
    <lineage>
        <taxon>Bacteria</taxon>
        <taxon>Pseudomonadati</taxon>
        <taxon>Bacteroidota</taxon>
        <taxon>Sphingobacteriia</taxon>
        <taxon>Sphingobacteriales</taxon>
        <taxon>Sphingobacteriaceae</taxon>
        <taxon>Pedobacter</taxon>
    </lineage>
</organism>
<evidence type="ECO:0000259" key="1">
    <source>
        <dbReference type="PROSITE" id="PS51736"/>
    </source>
</evidence>
<dbReference type="Gene3D" id="3.40.50.1390">
    <property type="entry name" value="Resolvase, N-terminal catalytic domain"/>
    <property type="match status" value="1"/>
</dbReference>
<feature type="domain" description="Resolvase/invertase-type recombinase catalytic" evidence="1">
    <location>
        <begin position="1"/>
        <end position="31"/>
    </location>
</feature>
<protein>
    <submittedName>
        <fullName evidence="2">Recombinase family protein</fullName>
    </submittedName>
</protein>
<dbReference type="GO" id="GO:0000150">
    <property type="term" value="F:DNA strand exchange activity"/>
    <property type="evidence" value="ECO:0007669"/>
    <property type="project" value="InterPro"/>
</dbReference>
<dbReference type="InterPro" id="IPR006119">
    <property type="entry name" value="Resolv_N"/>
</dbReference>